<feature type="non-terminal residue" evidence="1">
    <location>
        <position position="1"/>
    </location>
</feature>
<sequence length="62" mass="6963">LMRTVQKPLALIQLEEKAMAELLAHYAVGRESDHYITVERVSKQMAAPLWHRGQKPSGAGHL</sequence>
<accession>A0A0B7C258</accession>
<protein>
    <submittedName>
        <fullName evidence="1">Uncharacterized protein</fullName>
    </submittedName>
</protein>
<reference evidence="1" key="1">
    <citation type="submission" date="2014-12" db="EMBL/GenBank/DDBJ databases">
        <title>Insight into the proteome of Arion vulgaris.</title>
        <authorList>
            <person name="Aradska J."/>
            <person name="Bulat T."/>
            <person name="Smidak R."/>
            <person name="Sarate P."/>
            <person name="Gangsoo J."/>
            <person name="Sialana F."/>
            <person name="Bilban M."/>
            <person name="Lubec G."/>
        </authorList>
    </citation>
    <scope>NUCLEOTIDE SEQUENCE</scope>
    <source>
        <tissue evidence="1">Skin</tissue>
    </source>
</reference>
<dbReference type="EMBL" id="HACG01051624">
    <property type="protein sequence ID" value="CEK98495.1"/>
    <property type="molecule type" value="Transcribed_RNA"/>
</dbReference>
<dbReference type="AlphaFoldDB" id="A0A0B7C258"/>
<proteinExistence type="predicted"/>
<evidence type="ECO:0000313" key="1">
    <source>
        <dbReference type="EMBL" id="CEK98495.1"/>
    </source>
</evidence>
<organism evidence="1">
    <name type="scientific">Arion vulgaris</name>
    <dbReference type="NCBI Taxonomy" id="1028688"/>
    <lineage>
        <taxon>Eukaryota</taxon>
        <taxon>Metazoa</taxon>
        <taxon>Spiralia</taxon>
        <taxon>Lophotrochozoa</taxon>
        <taxon>Mollusca</taxon>
        <taxon>Gastropoda</taxon>
        <taxon>Heterobranchia</taxon>
        <taxon>Euthyneura</taxon>
        <taxon>Panpulmonata</taxon>
        <taxon>Eupulmonata</taxon>
        <taxon>Stylommatophora</taxon>
        <taxon>Helicina</taxon>
        <taxon>Arionoidea</taxon>
        <taxon>Arionidae</taxon>
        <taxon>Arion</taxon>
    </lineage>
</organism>
<gene>
    <name evidence="1" type="primary">ORF218861</name>
</gene>
<name>A0A0B7C258_9EUPU</name>